<evidence type="ECO:0000313" key="5">
    <source>
        <dbReference type="EMBL" id="WXG67482.1"/>
    </source>
</evidence>
<accession>A0ABZ2PFA1</accession>
<dbReference type="SUPFAM" id="SSF52096">
    <property type="entry name" value="ClpP/crotonase"/>
    <property type="match status" value="1"/>
</dbReference>
<dbReference type="InterPro" id="IPR029045">
    <property type="entry name" value="ClpP/crotonase-like_dom_sf"/>
</dbReference>
<dbReference type="InterPro" id="IPR014748">
    <property type="entry name" value="Enoyl-CoA_hydra_C"/>
</dbReference>
<dbReference type="InterPro" id="IPR051053">
    <property type="entry name" value="ECH/Chromodomain_protein"/>
</dbReference>
<protein>
    <submittedName>
        <fullName evidence="5">Enoyl-CoA hydratase</fullName>
    </submittedName>
</protein>
<dbReference type="EMBL" id="CP147846">
    <property type="protein sequence ID" value="WXG67482.1"/>
    <property type="molecule type" value="Genomic_DNA"/>
</dbReference>
<keyword evidence="3" id="KW-0576">Peroxisome</keyword>
<dbReference type="CDD" id="cd06558">
    <property type="entry name" value="crotonase-like"/>
    <property type="match status" value="1"/>
</dbReference>
<keyword evidence="4" id="KW-0413">Isomerase</keyword>
<evidence type="ECO:0000256" key="2">
    <source>
        <dbReference type="ARBA" id="ARBA00005254"/>
    </source>
</evidence>
<dbReference type="Gene3D" id="3.90.226.10">
    <property type="entry name" value="2-enoyl-CoA Hydratase, Chain A, domain 1"/>
    <property type="match status" value="1"/>
</dbReference>
<evidence type="ECO:0000256" key="1">
    <source>
        <dbReference type="ARBA" id="ARBA00004275"/>
    </source>
</evidence>
<dbReference type="PANTHER" id="PTHR43684:SF1">
    <property type="entry name" value="ENOYL-COA DELTA ISOMERASE 2"/>
    <property type="match status" value="1"/>
</dbReference>
<dbReference type="RefSeq" id="WP_338887061.1">
    <property type="nucleotide sequence ID" value="NZ_CP147846.1"/>
</dbReference>
<comment type="subcellular location">
    <subcellularLocation>
        <location evidence="1">Peroxisome</location>
    </subcellularLocation>
</comment>
<comment type="similarity">
    <text evidence="2">Belongs to the enoyl-CoA hydratase/isomerase family.</text>
</comment>
<evidence type="ECO:0000256" key="3">
    <source>
        <dbReference type="ARBA" id="ARBA00023140"/>
    </source>
</evidence>
<name>A0ABZ2PFA1_9NOCA</name>
<dbReference type="Gene3D" id="1.10.12.10">
    <property type="entry name" value="Lyase 2-enoyl-coa Hydratase, Chain A, domain 2"/>
    <property type="match status" value="1"/>
</dbReference>
<evidence type="ECO:0000256" key="4">
    <source>
        <dbReference type="ARBA" id="ARBA00023235"/>
    </source>
</evidence>
<dbReference type="InterPro" id="IPR001753">
    <property type="entry name" value="Enoyl-CoA_hydra/iso"/>
</dbReference>
<dbReference type="Proteomes" id="UP001432000">
    <property type="component" value="Chromosome"/>
</dbReference>
<reference evidence="5 6" key="1">
    <citation type="submission" date="2024-03" db="EMBL/GenBank/DDBJ databases">
        <title>Natural products discovery in diverse microorganisms through a two-stage MS feature dereplication strategy.</title>
        <authorList>
            <person name="Zhang R."/>
        </authorList>
    </citation>
    <scope>NUCLEOTIDE SEQUENCE [LARGE SCALE GENOMIC DNA]</scope>
    <source>
        <strain evidence="5 6">18930</strain>
    </source>
</reference>
<gene>
    <name evidence="5" type="ORF">WDS16_19855</name>
</gene>
<proteinExistence type="inferred from homology"/>
<sequence>MTAPGLRTELSDGILRVTVDRPSYMNALDDATCGALISAFEFGEDDVRVVVLTGSGGSFSAGADVVELATARPASDAEARQAAEHAMHRAGALVRAITDCPVPVIAQVNGPAVGIGASMALASDLIYASEDAYFLFAFSKIGLMPDGASSVLVPAAIGRARTNALMLLAERMPAEEAFAVGLINDVLPGAELGARVDAVATRLVRLPRRALELTKRSITDSTLALLDDALRRETEGQIELLTSPEFIRRVAALASPQKKSPQKKGA</sequence>
<keyword evidence="6" id="KW-1185">Reference proteome</keyword>
<organism evidence="5 6">
    <name type="scientific">Rhodococcus sovatensis</name>
    <dbReference type="NCBI Taxonomy" id="1805840"/>
    <lineage>
        <taxon>Bacteria</taxon>
        <taxon>Bacillati</taxon>
        <taxon>Actinomycetota</taxon>
        <taxon>Actinomycetes</taxon>
        <taxon>Mycobacteriales</taxon>
        <taxon>Nocardiaceae</taxon>
        <taxon>Rhodococcus</taxon>
    </lineage>
</organism>
<dbReference type="Pfam" id="PF00378">
    <property type="entry name" value="ECH_1"/>
    <property type="match status" value="1"/>
</dbReference>
<evidence type="ECO:0000313" key="6">
    <source>
        <dbReference type="Proteomes" id="UP001432000"/>
    </source>
</evidence>
<dbReference type="PANTHER" id="PTHR43684">
    <property type="match status" value="1"/>
</dbReference>